<dbReference type="GO" id="GO:0005085">
    <property type="term" value="F:guanyl-nucleotide exchange factor activity"/>
    <property type="evidence" value="ECO:0007669"/>
    <property type="project" value="InterPro"/>
</dbReference>
<dbReference type="SUPFAM" id="SSF48065">
    <property type="entry name" value="DBL homology domain (DH-domain)"/>
    <property type="match status" value="1"/>
</dbReference>
<dbReference type="Gene3D" id="2.30.29.30">
    <property type="entry name" value="Pleckstrin-homology domain (PH domain)/Phosphotyrosine-binding domain (PTB)"/>
    <property type="match status" value="1"/>
</dbReference>
<dbReference type="InterPro" id="IPR011993">
    <property type="entry name" value="PH-like_dom_sf"/>
</dbReference>
<dbReference type="CDD" id="cd00160">
    <property type="entry name" value="RhoGEF"/>
    <property type="match status" value="1"/>
</dbReference>
<comment type="caution">
    <text evidence="7">The sequence shown here is derived from an EMBL/GenBank/DDBJ whole genome shotgun (WGS) entry which is preliminary data.</text>
</comment>
<comment type="subcellular location">
    <subcellularLocation>
        <location evidence="1">Cytoplasm</location>
    </subcellularLocation>
</comment>
<dbReference type="InterPro" id="IPR035899">
    <property type="entry name" value="DBL_dom_sf"/>
</dbReference>
<dbReference type="Pfam" id="PF00621">
    <property type="entry name" value="RhoGEF"/>
    <property type="match status" value="1"/>
</dbReference>
<evidence type="ECO:0000256" key="3">
    <source>
        <dbReference type="ARBA" id="ARBA00022490"/>
    </source>
</evidence>
<evidence type="ECO:0000256" key="1">
    <source>
        <dbReference type="ARBA" id="ARBA00004496"/>
    </source>
</evidence>
<dbReference type="Pfam" id="PF00018">
    <property type="entry name" value="SH3_1"/>
    <property type="match status" value="1"/>
</dbReference>
<feature type="non-terminal residue" evidence="7">
    <location>
        <position position="1"/>
    </location>
</feature>
<dbReference type="PANTHER" id="PTHR46006">
    <property type="entry name" value="RHO GUANINE NUCLEOTIDE EXCHANGE FACTOR AT 64C, ISOFORM A"/>
    <property type="match status" value="1"/>
</dbReference>
<dbReference type="Proteomes" id="UP000316759">
    <property type="component" value="Unassembled WGS sequence"/>
</dbReference>
<keyword evidence="8" id="KW-1185">Reference proteome</keyword>
<accession>A0A504Z4A9</accession>
<dbReference type="OrthoDB" id="2015333at2759"/>
<dbReference type="EMBL" id="SUNJ01000263">
    <property type="protein sequence ID" value="TPP67799.1"/>
    <property type="molecule type" value="Genomic_DNA"/>
</dbReference>
<dbReference type="SUPFAM" id="SSF50729">
    <property type="entry name" value="PH domain-like"/>
    <property type="match status" value="1"/>
</dbReference>
<dbReference type="InterPro" id="IPR036028">
    <property type="entry name" value="SH3-like_dom_sf"/>
</dbReference>
<gene>
    <name evidence="7" type="ORF">FGIG_08779</name>
</gene>
<dbReference type="SMART" id="SM00325">
    <property type="entry name" value="RhoGEF"/>
    <property type="match status" value="1"/>
</dbReference>
<dbReference type="GO" id="GO:0005737">
    <property type="term" value="C:cytoplasm"/>
    <property type="evidence" value="ECO:0007669"/>
    <property type="project" value="UniProtKB-SubCell"/>
</dbReference>
<evidence type="ECO:0000313" key="7">
    <source>
        <dbReference type="EMBL" id="TPP67799.1"/>
    </source>
</evidence>
<keyword evidence="2 4" id="KW-0728">SH3 domain</keyword>
<dbReference type="Gene3D" id="2.30.30.40">
    <property type="entry name" value="SH3 Domains"/>
    <property type="match status" value="1"/>
</dbReference>
<sequence>AVLSPNDVQLLVFFITSTCPFVSHHFFLFPVLHFLQQQRGRVRQFGWFPADYVRVIVPSGNSPFNPMPSGDTSSLPLPTPLAVTQRDTVISTAPGNGIVSIPPVPVTTIVPAIISSNSQPTVAGPPNTRPSVEMMQAIFSYKAAHADELTFEEGAVITVLGRDEPEWWRGRLQSSGVEGLFPVNYVRPYTAPNSTTTTMVKASHTGSQRLSQPSMASRLSTLASLLGSLVSKRDLVVKELILTEESYVNDLEEVQTARSTQTIPPKICIGDILVQQFPKFRVYRVYCARQTTAAEALQTYLNENPRLQQLVRLWEQNTRTKGLPLSTYLLKPMQRLTKYKLLIERILEHTHQSHPDFGSLTKARGLIADVLNSINTAVGTKILDRRIDWLRSRVLGEALALDWLISTAKRPPVERIHLLFYGTVFKIKSNRELIGFLFNRYFLLTSPNFSTGGRCFEFPAPGSNAQTDQTFTVYRQPIPLSEIFVTSGTINDSGGKLFNSLSNLPDSYQAPCVKSNSSKSMSKKCGTSSHDLLEDVHLLFSLFRSSKPREPFLTLRAPNPAERDRWVMHLWNAIRKCSGPADADQSQPSRSISNARSECSILIKLVRFWINSTTPLEIRFDCAIDQQPRQSCIVSFEPGQPAHLNGPAMKFIHDGNNPPNMCIRAFDHLSWPDERQLGYAEQVLSDINNWDSNGTTQHLVLADSDCSLQVEVNLQLVI</sequence>
<evidence type="ECO:0000256" key="2">
    <source>
        <dbReference type="ARBA" id="ARBA00022443"/>
    </source>
</evidence>
<feature type="domain" description="SH3" evidence="5">
    <location>
        <begin position="130"/>
        <end position="191"/>
    </location>
</feature>
<evidence type="ECO:0008006" key="9">
    <source>
        <dbReference type="Google" id="ProtNLM"/>
    </source>
</evidence>
<dbReference type="InterPro" id="IPR000219">
    <property type="entry name" value="DH_dom"/>
</dbReference>
<dbReference type="InterPro" id="IPR001452">
    <property type="entry name" value="SH3_domain"/>
</dbReference>
<dbReference type="InterPro" id="IPR051480">
    <property type="entry name" value="Endocytic_GEF_Adapter"/>
</dbReference>
<proteinExistence type="predicted"/>
<dbReference type="STRING" id="46835.A0A504Z4A9"/>
<dbReference type="PROSITE" id="PS50010">
    <property type="entry name" value="DH_2"/>
    <property type="match status" value="1"/>
</dbReference>
<dbReference type="Gene3D" id="1.20.900.10">
    <property type="entry name" value="Dbl homology (DH) domain"/>
    <property type="match status" value="1"/>
</dbReference>
<keyword evidence="3" id="KW-0963">Cytoplasm</keyword>
<dbReference type="GO" id="GO:0035025">
    <property type="term" value="P:positive regulation of Rho protein signal transduction"/>
    <property type="evidence" value="ECO:0007669"/>
    <property type="project" value="TreeGrafter"/>
</dbReference>
<evidence type="ECO:0000313" key="8">
    <source>
        <dbReference type="Proteomes" id="UP000316759"/>
    </source>
</evidence>
<dbReference type="SMART" id="SM00326">
    <property type="entry name" value="SH3"/>
    <property type="match status" value="1"/>
</dbReference>
<dbReference type="AlphaFoldDB" id="A0A504Z4A9"/>
<feature type="domain" description="DH" evidence="6">
    <location>
        <begin position="225"/>
        <end position="377"/>
    </location>
</feature>
<name>A0A504Z4A9_FASGI</name>
<dbReference type="SUPFAM" id="SSF50044">
    <property type="entry name" value="SH3-domain"/>
    <property type="match status" value="1"/>
</dbReference>
<dbReference type="SMART" id="SM00233">
    <property type="entry name" value="PH"/>
    <property type="match status" value="1"/>
</dbReference>
<protein>
    <recommendedName>
        <fullName evidence="9">Intersectin-1</fullName>
    </recommendedName>
</protein>
<reference evidence="7 8" key="1">
    <citation type="submission" date="2019-04" db="EMBL/GenBank/DDBJ databases">
        <title>Annotation for the trematode Fasciola gigantica.</title>
        <authorList>
            <person name="Choi Y.-J."/>
        </authorList>
    </citation>
    <scope>NUCLEOTIDE SEQUENCE [LARGE SCALE GENOMIC DNA]</scope>
    <source>
        <strain evidence="7">Uganda_cow_1</strain>
    </source>
</reference>
<dbReference type="Pfam" id="PF16652">
    <property type="entry name" value="PH_13"/>
    <property type="match status" value="1"/>
</dbReference>
<organism evidence="7 8">
    <name type="scientific">Fasciola gigantica</name>
    <name type="common">Giant liver fluke</name>
    <dbReference type="NCBI Taxonomy" id="46835"/>
    <lineage>
        <taxon>Eukaryota</taxon>
        <taxon>Metazoa</taxon>
        <taxon>Spiralia</taxon>
        <taxon>Lophotrochozoa</taxon>
        <taxon>Platyhelminthes</taxon>
        <taxon>Trematoda</taxon>
        <taxon>Digenea</taxon>
        <taxon>Plagiorchiida</taxon>
        <taxon>Echinostomata</taxon>
        <taxon>Echinostomatoidea</taxon>
        <taxon>Fasciolidae</taxon>
        <taxon>Fasciola</taxon>
    </lineage>
</organism>
<dbReference type="PRINTS" id="PR00452">
    <property type="entry name" value="SH3DOMAIN"/>
</dbReference>
<dbReference type="PANTHER" id="PTHR46006:SF6">
    <property type="entry name" value="INTERSECTIN-2 ISOFORM X1"/>
    <property type="match status" value="1"/>
</dbReference>
<dbReference type="InterPro" id="IPR001849">
    <property type="entry name" value="PH_domain"/>
</dbReference>
<evidence type="ECO:0000259" key="5">
    <source>
        <dbReference type="PROSITE" id="PS50002"/>
    </source>
</evidence>
<evidence type="ECO:0000256" key="4">
    <source>
        <dbReference type="PROSITE-ProRule" id="PRU00192"/>
    </source>
</evidence>
<evidence type="ECO:0000259" key="6">
    <source>
        <dbReference type="PROSITE" id="PS50010"/>
    </source>
</evidence>
<dbReference type="PROSITE" id="PS50002">
    <property type="entry name" value="SH3"/>
    <property type="match status" value="1"/>
</dbReference>